<feature type="transmembrane region" description="Helical" evidence="1">
    <location>
        <begin position="12"/>
        <end position="33"/>
    </location>
</feature>
<keyword evidence="1" id="KW-0812">Transmembrane</keyword>
<dbReference type="EMBL" id="CP036263">
    <property type="protein sequence ID" value="QDS98970.1"/>
    <property type="molecule type" value="Genomic_DNA"/>
</dbReference>
<evidence type="ECO:0000256" key="1">
    <source>
        <dbReference type="SAM" id="Phobius"/>
    </source>
</evidence>
<evidence type="ECO:0000313" key="3">
    <source>
        <dbReference type="Proteomes" id="UP000319852"/>
    </source>
</evidence>
<organism evidence="2 3">
    <name type="scientific">Adhaeretor mobilis</name>
    <dbReference type="NCBI Taxonomy" id="1930276"/>
    <lineage>
        <taxon>Bacteria</taxon>
        <taxon>Pseudomonadati</taxon>
        <taxon>Planctomycetota</taxon>
        <taxon>Planctomycetia</taxon>
        <taxon>Pirellulales</taxon>
        <taxon>Lacipirellulaceae</taxon>
        <taxon>Adhaeretor</taxon>
    </lineage>
</organism>
<protein>
    <submittedName>
        <fullName evidence="2">Uncharacterized protein</fullName>
    </submittedName>
</protein>
<dbReference type="Proteomes" id="UP000319852">
    <property type="component" value="Chromosome"/>
</dbReference>
<gene>
    <name evidence="2" type="ORF">HG15A2_22590</name>
</gene>
<accession>A0A517MVS2</accession>
<keyword evidence="1" id="KW-1133">Transmembrane helix</keyword>
<evidence type="ECO:0000313" key="2">
    <source>
        <dbReference type="EMBL" id="QDS98970.1"/>
    </source>
</evidence>
<proteinExistence type="predicted"/>
<keyword evidence="3" id="KW-1185">Reference proteome</keyword>
<keyword evidence="1" id="KW-0472">Membrane</keyword>
<sequence>MISLMPEELIKIACHLVCYGFASVSAVFAVLFMPRW</sequence>
<dbReference type="KEGG" id="amob:HG15A2_22590"/>
<dbReference type="AlphaFoldDB" id="A0A517MVS2"/>
<reference evidence="2 3" key="1">
    <citation type="submission" date="2019-02" db="EMBL/GenBank/DDBJ databases">
        <title>Deep-cultivation of Planctomycetes and their phenomic and genomic characterization uncovers novel biology.</title>
        <authorList>
            <person name="Wiegand S."/>
            <person name="Jogler M."/>
            <person name="Boedeker C."/>
            <person name="Pinto D."/>
            <person name="Vollmers J."/>
            <person name="Rivas-Marin E."/>
            <person name="Kohn T."/>
            <person name="Peeters S.H."/>
            <person name="Heuer A."/>
            <person name="Rast P."/>
            <person name="Oberbeckmann S."/>
            <person name="Bunk B."/>
            <person name="Jeske O."/>
            <person name="Meyerdierks A."/>
            <person name="Storesund J.E."/>
            <person name="Kallscheuer N."/>
            <person name="Luecker S."/>
            <person name="Lage O.M."/>
            <person name="Pohl T."/>
            <person name="Merkel B.J."/>
            <person name="Hornburger P."/>
            <person name="Mueller R.-W."/>
            <person name="Bruemmer F."/>
            <person name="Labrenz M."/>
            <person name="Spormann A.M."/>
            <person name="Op den Camp H."/>
            <person name="Overmann J."/>
            <person name="Amann R."/>
            <person name="Jetten M.S.M."/>
            <person name="Mascher T."/>
            <person name="Medema M.H."/>
            <person name="Devos D.P."/>
            <person name="Kaster A.-K."/>
            <person name="Ovreas L."/>
            <person name="Rohde M."/>
            <person name="Galperin M.Y."/>
            <person name="Jogler C."/>
        </authorList>
    </citation>
    <scope>NUCLEOTIDE SEQUENCE [LARGE SCALE GENOMIC DNA]</scope>
    <source>
        <strain evidence="2 3">HG15A2</strain>
    </source>
</reference>
<name>A0A517MVS2_9BACT</name>